<accession>A0A0D2KTT0</accession>
<evidence type="ECO:0000313" key="2">
    <source>
        <dbReference type="EMBL" id="KJA18032.1"/>
    </source>
</evidence>
<organism evidence="2 3">
    <name type="scientific">Hypholoma sublateritium (strain FD-334 SS-4)</name>
    <dbReference type="NCBI Taxonomy" id="945553"/>
    <lineage>
        <taxon>Eukaryota</taxon>
        <taxon>Fungi</taxon>
        <taxon>Dikarya</taxon>
        <taxon>Basidiomycota</taxon>
        <taxon>Agaricomycotina</taxon>
        <taxon>Agaricomycetes</taxon>
        <taxon>Agaricomycetidae</taxon>
        <taxon>Agaricales</taxon>
        <taxon>Agaricineae</taxon>
        <taxon>Strophariaceae</taxon>
        <taxon>Hypholoma</taxon>
    </lineage>
</organism>
<dbReference type="InterPro" id="IPR032675">
    <property type="entry name" value="LRR_dom_sf"/>
</dbReference>
<gene>
    <name evidence="2" type="ORF">HYPSUDRAFT_45620</name>
</gene>
<evidence type="ECO:0000259" key="1">
    <source>
        <dbReference type="Pfam" id="PF12937"/>
    </source>
</evidence>
<dbReference type="OrthoDB" id="3172239at2759"/>
<reference evidence="3" key="1">
    <citation type="submission" date="2014-04" db="EMBL/GenBank/DDBJ databases">
        <title>Evolutionary Origins and Diversification of the Mycorrhizal Mutualists.</title>
        <authorList>
            <consortium name="DOE Joint Genome Institute"/>
            <consortium name="Mycorrhizal Genomics Consortium"/>
            <person name="Kohler A."/>
            <person name="Kuo A."/>
            <person name="Nagy L.G."/>
            <person name="Floudas D."/>
            <person name="Copeland A."/>
            <person name="Barry K.W."/>
            <person name="Cichocki N."/>
            <person name="Veneault-Fourrey C."/>
            <person name="LaButti K."/>
            <person name="Lindquist E.A."/>
            <person name="Lipzen A."/>
            <person name="Lundell T."/>
            <person name="Morin E."/>
            <person name="Murat C."/>
            <person name="Riley R."/>
            <person name="Ohm R."/>
            <person name="Sun H."/>
            <person name="Tunlid A."/>
            <person name="Henrissat B."/>
            <person name="Grigoriev I.V."/>
            <person name="Hibbett D.S."/>
            <person name="Martin F."/>
        </authorList>
    </citation>
    <scope>NUCLEOTIDE SEQUENCE [LARGE SCALE GENOMIC DNA]</scope>
    <source>
        <strain evidence="3">FD-334 SS-4</strain>
    </source>
</reference>
<dbReference type="AlphaFoldDB" id="A0A0D2KTT0"/>
<dbReference type="SUPFAM" id="SSF52047">
    <property type="entry name" value="RNI-like"/>
    <property type="match status" value="1"/>
</dbReference>
<dbReference type="InterPro" id="IPR001810">
    <property type="entry name" value="F-box_dom"/>
</dbReference>
<sequence>MFLSASEGEQRLIDETTSGESLATFLAPSYQRNCLASISQLPPEILFLIFSFVKLYYRVNSLAWIQITHVSRYWRSVAIDSPTLWDDPPLESAKWMVEMLKRSKTVGLTISADLSTHPSRRKIAGLTVILRDHVARIQHLALTNMNYNCQEVRQNLPVSAPRLETLRLSSLSGPTNLDYVCVPKTALNSAENLRQLELSGCNVHWRCFPLSNITHLKLCDIACTARPTWTQFIDALAKMSKLESLDIESVLDPTVRLPAGTTSSPVHLSRLQSLTVESPTTEVEMLFEHVAFPPSAIIHVKAISSSDPISAVISNIARLYSGQEFLTLSIREMGASDPSYLTFVAFKLFRKVFERPNDIYMDTPVAELTLEFVKSRRFHRTADQIVTEIFNNGLPLDKVSHVEFDADITIDNMASTLGSLPELSFVRIGVRGGVSFVNVLYPMDAEYHPISFENLVSITLSVTFHSTLAVRVSHSWRHSWNHVSLKYLQACLIQRYECGAEIRKLSLDYCCHIKESDVRELKNIVVDVDWDGREEDEEESANDWYGTDEDSDYDPQLSFVGNILRADGSLNYSNTPLLSWS</sequence>
<dbReference type="Gene3D" id="3.80.10.10">
    <property type="entry name" value="Ribonuclease Inhibitor"/>
    <property type="match status" value="1"/>
</dbReference>
<dbReference type="EMBL" id="KN817594">
    <property type="protein sequence ID" value="KJA18032.1"/>
    <property type="molecule type" value="Genomic_DNA"/>
</dbReference>
<dbReference type="Pfam" id="PF12937">
    <property type="entry name" value="F-box-like"/>
    <property type="match status" value="1"/>
</dbReference>
<dbReference type="Gene3D" id="1.20.1280.50">
    <property type="match status" value="1"/>
</dbReference>
<dbReference type="STRING" id="945553.A0A0D2KTT0"/>
<proteinExistence type="predicted"/>
<protein>
    <recommendedName>
        <fullName evidence="1">F-box domain-containing protein</fullName>
    </recommendedName>
</protein>
<evidence type="ECO:0000313" key="3">
    <source>
        <dbReference type="Proteomes" id="UP000054270"/>
    </source>
</evidence>
<dbReference type="InterPro" id="IPR036047">
    <property type="entry name" value="F-box-like_dom_sf"/>
</dbReference>
<dbReference type="OMA" id="EESANDW"/>
<dbReference type="SUPFAM" id="SSF81383">
    <property type="entry name" value="F-box domain"/>
    <property type="match status" value="1"/>
</dbReference>
<feature type="domain" description="F-box" evidence="1">
    <location>
        <begin position="38"/>
        <end position="86"/>
    </location>
</feature>
<keyword evidence="3" id="KW-1185">Reference proteome</keyword>
<name>A0A0D2KTT0_HYPSF</name>
<dbReference type="Proteomes" id="UP000054270">
    <property type="component" value="Unassembled WGS sequence"/>
</dbReference>